<dbReference type="EMBL" id="BMAV01026555">
    <property type="protein sequence ID" value="GFS51503.1"/>
    <property type="molecule type" value="Genomic_DNA"/>
</dbReference>
<organism evidence="2 3">
    <name type="scientific">Trichonephila inaurata madagascariensis</name>
    <dbReference type="NCBI Taxonomy" id="2747483"/>
    <lineage>
        <taxon>Eukaryota</taxon>
        <taxon>Metazoa</taxon>
        <taxon>Ecdysozoa</taxon>
        <taxon>Arthropoda</taxon>
        <taxon>Chelicerata</taxon>
        <taxon>Arachnida</taxon>
        <taxon>Araneae</taxon>
        <taxon>Araneomorphae</taxon>
        <taxon>Entelegynae</taxon>
        <taxon>Araneoidea</taxon>
        <taxon>Nephilidae</taxon>
        <taxon>Trichonephila</taxon>
        <taxon>Trichonephila inaurata</taxon>
    </lineage>
</organism>
<feature type="region of interest" description="Disordered" evidence="1">
    <location>
        <begin position="56"/>
        <end position="96"/>
    </location>
</feature>
<accession>A0A8X6IM08</accession>
<name>A0A8X6IM08_9ARAC</name>
<keyword evidence="3" id="KW-1185">Reference proteome</keyword>
<proteinExistence type="predicted"/>
<feature type="compositionally biased region" description="Basic and acidic residues" evidence="1">
    <location>
        <begin position="179"/>
        <end position="188"/>
    </location>
</feature>
<evidence type="ECO:0000313" key="2">
    <source>
        <dbReference type="EMBL" id="GFS51503.1"/>
    </source>
</evidence>
<evidence type="ECO:0000256" key="1">
    <source>
        <dbReference type="SAM" id="MobiDB-lite"/>
    </source>
</evidence>
<gene>
    <name evidence="2" type="ORF">TNIN_493361</name>
</gene>
<feature type="compositionally biased region" description="Polar residues" evidence="1">
    <location>
        <begin position="159"/>
        <end position="178"/>
    </location>
</feature>
<protein>
    <submittedName>
        <fullName evidence="2">Uncharacterized protein</fullName>
    </submittedName>
</protein>
<dbReference type="OrthoDB" id="6451969at2759"/>
<sequence length="331" mass="38992">MMVTYLCDATSKRCWLTENPDNYIKFIIPMALFGHGRIPVETKLDNISKLFSRERRRINHPSETNSHSVTTKSLNDSNPDFLRRRKREAPSLLYKNDNIQSESSMISDAEQLGRVNLWREKRDDQHSESDEIDQSTEETDTRAPRQQMKRSAPLEEDSSSQPSDSTDVNSDESSTPESSEQKKRTPQHEELYRAKLSEDDEDDSEVDPSLFLSNVDPIYKVARSNSLNYRSLMDNDYSNMNYGYGQNSHYYPKQNYYKSHPYYARQQQIKYPILFHNNPDYYKPIKKAKPYQDPYQKTKYRNYAYKPHKPVQIKYNEGGYGDVDNDMYYGY</sequence>
<feature type="compositionally biased region" description="Polar residues" evidence="1">
    <location>
        <begin position="61"/>
        <end position="78"/>
    </location>
</feature>
<evidence type="ECO:0000313" key="3">
    <source>
        <dbReference type="Proteomes" id="UP000886998"/>
    </source>
</evidence>
<dbReference type="AlphaFoldDB" id="A0A8X6IM08"/>
<reference evidence="2" key="1">
    <citation type="submission" date="2020-08" db="EMBL/GenBank/DDBJ databases">
        <title>Multicomponent nature underlies the extraordinary mechanical properties of spider dragline silk.</title>
        <authorList>
            <person name="Kono N."/>
            <person name="Nakamura H."/>
            <person name="Mori M."/>
            <person name="Yoshida Y."/>
            <person name="Ohtoshi R."/>
            <person name="Malay A.D."/>
            <person name="Moran D.A.P."/>
            <person name="Tomita M."/>
            <person name="Numata K."/>
            <person name="Arakawa K."/>
        </authorList>
    </citation>
    <scope>NUCLEOTIDE SEQUENCE</scope>
</reference>
<dbReference type="Proteomes" id="UP000886998">
    <property type="component" value="Unassembled WGS sequence"/>
</dbReference>
<feature type="compositionally biased region" description="Basic and acidic residues" evidence="1">
    <location>
        <begin position="119"/>
        <end position="129"/>
    </location>
</feature>
<comment type="caution">
    <text evidence="2">The sequence shown here is derived from an EMBL/GenBank/DDBJ whole genome shotgun (WGS) entry which is preliminary data.</text>
</comment>
<feature type="region of interest" description="Disordered" evidence="1">
    <location>
        <begin position="119"/>
        <end position="188"/>
    </location>
</feature>